<sequence length="92" mass="10654">EKQNQEAKLPNKTRSLEKSILDTSANANKTVGFNKNYVETCQKLPKQLKQTEHVLQNSYIEYDNNKTQGISHVTKETGSQPRPKQWSELFFK</sequence>
<evidence type="ECO:0000313" key="3">
    <source>
        <dbReference type="Proteomes" id="UP000789759"/>
    </source>
</evidence>
<dbReference type="AlphaFoldDB" id="A0A9N8WDL0"/>
<evidence type="ECO:0000313" key="2">
    <source>
        <dbReference type="EMBL" id="CAG8479304.1"/>
    </source>
</evidence>
<proteinExistence type="predicted"/>
<feature type="non-terminal residue" evidence="2">
    <location>
        <position position="92"/>
    </location>
</feature>
<dbReference type="Proteomes" id="UP000789759">
    <property type="component" value="Unassembled WGS sequence"/>
</dbReference>
<name>A0A9N8WDL0_9GLOM</name>
<organism evidence="2 3">
    <name type="scientific">Cetraspora pellucida</name>
    <dbReference type="NCBI Taxonomy" id="1433469"/>
    <lineage>
        <taxon>Eukaryota</taxon>
        <taxon>Fungi</taxon>
        <taxon>Fungi incertae sedis</taxon>
        <taxon>Mucoromycota</taxon>
        <taxon>Glomeromycotina</taxon>
        <taxon>Glomeromycetes</taxon>
        <taxon>Diversisporales</taxon>
        <taxon>Gigasporaceae</taxon>
        <taxon>Cetraspora</taxon>
    </lineage>
</organism>
<reference evidence="2" key="1">
    <citation type="submission" date="2021-06" db="EMBL/GenBank/DDBJ databases">
        <authorList>
            <person name="Kallberg Y."/>
            <person name="Tangrot J."/>
            <person name="Rosling A."/>
        </authorList>
    </citation>
    <scope>NUCLEOTIDE SEQUENCE</scope>
    <source>
        <strain evidence="2">FL966</strain>
    </source>
</reference>
<dbReference type="EMBL" id="CAJVQA010000528">
    <property type="protein sequence ID" value="CAG8479304.1"/>
    <property type="molecule type" value="Genomic_DNA"/>
</dbReference>
<feature type="compositionally biased region" description="Polar residues" evidence="1">
    <location>
        <begin position="73"/>
        <end position="82"/>
    </location>
</feature>
<keyword evidence="3" id="KW-1185">Reference proteome</keyword>
<comment type="caution">
    <text evidence="2">The sequence shown here is derived from an EMBL/GenBank/DDBJ whole genome shotgun (WGS) entry which is preliminary data.</text>
</comment>
<accession>A0A9N8WDL0</accession>
<feature type="region of interest" description="Disordered" evidence="1">
    <location>
        <begin position="73"/>
        <end position="92"/>
    </location>
</feature>
<gene>
    <name evidence="2" type="ORF">CPELLU_LOCUS1444</name>
</gene>
<evidence type="ECO:0000256" key="1">
    <source>
        <dbReference type="SAM" id="MobiDB-lite"/>
    </source>
</evidence>
<protein>
    <submittedName>
        <fullName evidence="2">25115_t:CDS:1</fullName>
    </submittedName>
</protein>